<evidence type="ECO:0000313" key="2">
    <source>
        <dbReference type="EMBL" id="OJI91775.1"/>
    </source>
</evidence>
<dbReference type="AlphaFoldDB" id="A0A1L9NR62"/>
<dbReference type="STRING" id="696762.PFRI_40190"/>
<proteinExistence type="predicted"/>
<reference evidence="2 3" key="1">
    <citation type="submission" date="2016-10" db="EMBL/GenBank/DDBJ databases">
        <title>Genome sequence of Planktotalea frisia SH6-1.</title>
        <authorList>
            <person name="Poehlein A."/>
            <person name="Bakenhus I."/>
            <person name="Voget S."/>
            <person name="Brinkhoff T."/>
            <person name="Simon M."/>
        </authorList>
    </citation>
    <scope>NUCLEOTIDE SEQUENCE [LARGE SCALE GENOMIC DNA]</scope>
    <source>
        <strain evidence="2 3">SH6-1</strain>
    </source>
</reference>
<evidence type="ECO:0008006" key="4">
    <source>
        <dbReference type="Google" id="ProtNLM"/>
    </source>
</evidence>
<name>A0A1L9NR62_9RHOB</name>
<comment type="caution">
    <text evidence="2">The sequence shown here is derived from an EMBL/GenBank/DDBJ whole genome shotgun (WGS) entry which is preliminary data.</text>
</comment>
<dbReference type="RefSeq" id="WP_072632482.1">
    <property type="nucleotide sequence ID" value="NZ_JABBAN010000093.1"/>
</dbReference>
<dbReference type="Proteomes" id="UP000184514">
    <property type="component" value="Unassembled WGS sequence"/>
</dbReference>
<accession>A0A1L9NR62</accession>
<dbReference type="EMBL" id="MLCB01000219">
    <property type="protein sequence ID" value="OJI91775.1"/>
    <property type="molecule type" value="Genomic_DNA"/>
</dbReference>
<sequence>MFIRFIATLTLLLTLSFSGVANAQDSAKPQITGTIQNQFDAFSTDDFEKAFTYASPFIKQLFGTHQNFGVMVSRSYPMVHRAEDVRFLELRTIAGSLYQKVQVRDANGQIHFLDYQMIQGENGWKINGVQLVKASGLSA</sequence>
<keyword evidence="1" id="KW-0732">Signal</keyword>
<keyword evidence="3" id="KW-1185">Reference proteome</keyword>
<feature type="signal peptide" evidence="1">
    <location>
        <begin position="1"/>
        <end position="23"/>
    </location>
</feature>
<evidence type="ECO:0000313" key="3">
    <source>
        <dbReference type="Proteomes" id="UP000184514"/>
    </source>
</evidence>
<gene>
    <name evidence="2" type="ORF">PFRI_40190</name>
</gene>
<dbReference type="OrthoDB" id="9130422at2"/>
<protein>
    <recommendedName>
        <fullName evidence="4">DUF4864 domain-containing protein</fullName>
    </recommendedName>
</protein>
<evidence type="ECO:0000256" key="1">
    <source>
        <dbReference type="SAM" id="SignalP"/>
    </source>
</evidence>
<feature type="chain" id="PRO_5012657002" description="DUF4864 domain-containing protein" evidence="1">
    <location>
        <begin position="24"/>
        <end position="139"/>
    </location>
</feature>
<dbReference type="InterPro" id="IPR032347">
    <property type="entry name" value="DUF4864"/>
</dbReference>
<organism evidence="2 3">
    <name type="scientific">Planktotalea frisia</name>
    <dbReference type="NCBI Taxonomy" id="696762"/>
    <lineage>
        <taxon>Bacteria</taxon>
        <taxon>Pseudomonadati</taxon>
        <taxon>Pseudomonadota</taxon>
        <taxon>Alphaproteobacteria</taxon>
        <taxon>Rhodobacterales</taxon>
        <taxon>Paracoccaceae</taxon>
        <taxon>Planktotalea</taxon>
    </lineage>
</organism>
<dbReference type="Pfam" id="PF16156">
    <property type="entry name" value="DUF4864"/>
    <property type="match status" value="1"/>
</dbReference>